<comment type="caution">
    <text evidence="2">The sequence shown here is derived from an EMBL/GenBank/DDBJ whole genome shotgun (WGS) entry which is preliminary data.</text>
</comment>
<evidence type="ECO:0000313" key="3">
    <source>
        <dbReference type="Proteomes" id="UP000626220"/>
    </source>
</evidence>
<evidence type="ECO:0000256" key="1">
    <source>
        <dbReference type="SAM" id="SignalP"/>
    </source>
</evidence>
<reference evidence="2" key="2">
    <citation type="submission" date="2020-09" db="EMBL/GenBank/DDBJ databases">
        <authorList>
            <person name="Sun Q."/>
            <person name="Kim S."/>
        </authorList>
    </citation>
    <scope>NUCLEOTIDE SEQUENCE</scope>
    <source>
        <strain evidence="2">KCTC 42650</strain>
    </source>
</reference>
<sequence>MTRTSIPLAFCIAGLLTPAFAETARERTVTAIEAAGCTVDGSNVNDVLDGLGLSGADFRLIGEGLVADGLADVSQMGVFRLTTPGCTIAGATPTERTVATIEAAGCTVDRSNINEILDGLGLADEEFREIGEALMAEGRAEVTEAGAFRLTTAGCR</sequence>
<feature type="signal peptide" evidence="1">
    <location>
        <begin position="1"/>
        <end position="21"/>
    </location>
</feature>
<keyword evidence="1" id="KW-0732">Signal</keyword>
<organism evidence="2 3">
    <name type="scientific">Seohaeicola zhoushanensis</name>
    <dbReference type="NCBI Taxonomy" id="1569283"/>
    <lineage>
        <taxon>Bacteria</taxon>
        <taxon>Pseudomonadati</taxon>
        <taxon>Pseudomonadota</taxon>
        <taxon>Alphaproteobacteria</taxon>
        <taxon>Rhodobacterales</taxon>
        <taxon>Roseobacteraceae</taxon>
        <taxon>Seohaeicola</taxon>
    </lineage>
</organism>
<protein>
    <submittedName>
        <fullName evidence="2">Uncharacterized protein</fullName>
    </submittedName>
</protein>
<reference evidence="2" key="1">
    <citation type="journal article" date="2014" name="Int. J. Syst. Evol. Microbiol.">
        <title>Complete genome sequence of Corynebacterium casei LMG S-19264T (=DSM 44701T), isolated from a smear-ripened cheese.</title>
        <authorList>
            <consortium name="US DOE Joint Genome Institute (JGI-PGF)"/>
            <person name="Walter F."/>
            <person name="Albersmeier A."/>
            <person name="Kalinowski J."/>
            <person name="Ruckert C."/>
        </authorList>
    </citation>
    <scope>NUCLEOTIDE SEQUENCE</scope>
    <source>
        <strain evidence="2">KCTC 42650</strain>
    </source>
</reference>
<gene>
    <name evidence="2" type="ORF">GCM10017056_52160</name>
</gene>
<evidence type="ECO:0000313" key="2">
    <source>
        <dbReference type="EMBL" id="GHF75180.1"/>
    </source>
</evidence>
<dbReference type="RefSeq" id="WP_189683077.1">
    <property type="nucleotide sequence ID" value="NZ_BNCJ01000044.1"/>
</dbReference>
<feature type="chain" id="PRO_5035152095" evidence="1">
    <location>
        <begin position="22"/>
        <end position="156"/>
    </location>
</feature>
<name>A0A8J3H377_9RHOB</name>
<proteinExistence type="predicted"/>
<dbReference type="Proteomes" id="UP000626220">
    <property type="component" value="Unassembled WGS sequence"/>
</dbReference>
<accession>A0A8J3H377</accession>
<dbReference type="AlphaFoldDB" id="A0A8J3H377"/>
<dbReference type="EMBL" id="BNCJ01000044">
    <property type="protein sequence ID" value="GHF75180.1"/>
    <property type="molecule type" value="Genomic_DNA"/>
</dbReference>
<keyword evidence="3" id="KW-1185">Reference proteome</keyword>